<protein>
    <recommendedName>
        <fullName evidence="3">Phage metallopeptidase domain-containing protein</fullName>
    </recommendedName>
</protein>
<evidence type="ECO:0008006" key="3">
    <source>
        <dbReference type="Google" id="ProtNLM"/>
    </source>
</evidence>
<gene>
    <name evidence="1" type="ORF">A2008_04710</name>
</gene>
<organism evidence="1 2">
    <name type="scientific">Candidatus Wallbacteria bacterium GWC2_49_35</name>
    <dbReference type="NCBI Taxonomy" id="1817813"/>
    <lineage>
        <taxon>Bacteria</taxon>
        <taxon>Candidatus Walliibacteriota</taxon>
    </lineage>
</organism>
<dbReference type="STRING" id="1817813.A2008_04710"/>
<evidence type="ECO:0000313" key="2">
    <source>
        <dbReference type="Proteomes" id="UP000178735"/>
    </source>
</evidence>
<dbReference type="EMBL" id="MGFH01000146">
    <property type="protein sequence ID" value="OGM04345.1"/>
    <property type="molecule type" value="Genomic_DNA"/>
</dbReference>
<dbReference type="AlphaFoldDB" id="A0A1F7WQG6"/>
<name>A0A1F7WQG6_9BACT</name>
<dbReference type="Proteomes" id="UP000178735">
    <property type="component" value="Unassembled WGS sequence"/>
</dbReference>
<proteinExistence type="predicted"/>
<evidence type="ECO:0000313" key="1">
    <source>
        <dbReference type="EMBL" id="OGM04345.1"/>
    </source>
</evidence>
<accession>A0A1F7WQG6</accession>
<comment type="caution">
    <text evidence="1">The sequence shown here is derived from an EMBL/GenBank/DDBJ whole genome shotgun (WGS) entry which is preliminary data.</text>
</comment>
<reference evidence="1 2" key="1">
    <citation type="journal article" date="2016" name="Nat. Commun.">
        <title>Thousands of microbial genomes shed light on interconnected biogeochemical processes in an aquifer system.</title>
        <authorList>
            <person name="Anantharaman K."/>
            <person name="Brown C.T."/>
            <person name="Hug L.A."/>
            <person name="Sharon I."/>
            <person name="Castelle C.J."/>
            <person name="Probst A.J."/>
            <person name="Thomas B.C."/>
            <person name="Singh A."/>
            <person name="Wilkins M.J."/>
            <person name="Karaoz U."/>
            <person name="Brodie E.L."/>
            <person name="Williams K.H."/>
            <person name="Hubbard S.S."/>
            <person name="Banfield J.F."/>
        </authorList>
    </citation>
    <scope>NUCLEOTIDE SEQUENCE [LARGE SCALE GENOMIC DNA]</scope>
</reference>
<sequence length="181" mass="20788">MGVVRDVARACEEFGHIDADRIAVSYSLAKTSAKHGLQAKIYPLRFEGGAREKSSKGYKFTIPPVFYDGVEIYYIISFCIPRFLNLSISEKLETIIHELFHISPRFNGDIRRLSMGSKAAHGSSHEIFDRFVAKIVKRYLYSGSRSLLPKFLYMDYKKLKQAYADIKLEKLKIPKIITEKE</sequence>